<accession>A0ABV8MT26</accession>
<evidence type="ECO:0000313" key="3">
    <source>
        <dbReference type="EMBL" id="MFC4160015.1"/>
    </source>
</evidence>
<protein>
    <submittedName>
        <fullName evidence="3">Substrate-binding periplasmic protein</fullName>
    </submittedName>
</protein>
<keyword evidence="1" id="KW-0732">Signal</keyword>
<dbReference type="Pfam" id="PF00497">
    <property type="entry name" value="SBP_bac_3"/>
    <property type="match status" value="1"/>
</dbReference>
<name>A0ABV8MT26_9NEIS</name>
<dbReference type="EMBL" id="JBHSBU010000001">
    <property type="protein sequence ID" value="MFC4160015.1"/>
    <property type="molecule type" value="Genomic_DNA"/>
</dbReference>
<feature type="domain" description="Solute-binding protein family 3/N-terminal" evidence="2">
    <location>
        <begin position="48"/>
        <end position="246"/>
    </location>
</feature>
<dbReference type="PANTHER" id="PTHR35936:SF25">
    <property type="entry name" value="ABC TRANSPORTER SUBSTRATE-BINDING PROTEIN"/>
    <property type="match status" value="1"/>
</dbReference>
<evidence type="ECO:0000259" key="2">
    <source>
        <dbReference type="Pfam" id="PF00497"/>
    </source>
</evidence>
<gene>
    <name evidence="3" type="ORF">ACFOW7_11720</name>
</gene>
<comment type="caution">
    <text evidence="3">The sequence shown here is derived from an EMBL/GenBank/DDBJ whole genome shotgun (WGS) entry which is preliminary data.</text>
</comment>
<reference evidence="4" key="1">
    <citation type="journal article" date="2019" name="Int. J. Syst. Evol. Microbiol.">
        <title>The Global Catalogue of Microorganisms (GCM) 10K type strain sequencing project: providing services to taxonomists for standard genome sequencing and annotation.</title>
        <authorList>
            <consortium name="The Broad Institute Genomics Platform"/>
            <consortium name="The Broad Institute Genome Sequencing Center for Infectious Disease"/>
            <person name="Wu L."/>
            <person name="Ma J."/>
        </authorList>
    </citation>
    <scope>NUCLEOTIDE SEQUENCE [LARGE SCALE GENOMIC DNA]</scope>
    <source>
        <strain evidence="4">LMG 29894</strain>
    </source>
</reference>
<keyword evidence="4" id="KW-1185">Reference proteome</keyword>
<dbReference type="PANTHER" id="PTHR35936">
    <property type="entry name" value="MEMBRANE-BOUND LYTIC MUREIN TRANSGLYCOSYLASE F"/>
    <property type="match status" value="1"/>
</dbReference>
<dbReference type="RefSeq" id="WP_378164387.1">
    <property type="nucleotide sequence ID" value="NZ_JBHSBU010000001.1"/>
</dbReference>
<evidence type="ECO:0000313" key="4">
    <source>
        <dbReference type="Proteomes" id="UP001595791"/>
    </source>
</evidence>
<dbReference type="SUPFAM" id="SSF53850">
    <property type="entry name" value="Periplasmic binding protein-like II"/>
    <property type="match status" value="1"/>
</dbReference>
<proteinExistence type="predicted"/>
<dbReference type="InterPro" id="IPR001638">
    <property type="entry name" value="Solute-binding_3/MltF_N"/>
</dbReference>
<evidence type="ECO:0000256" key="1">
    <source>
        <dbReference type="ARBA" id="ARBA00022729"/>
    </source>
</evidence>
<dbReference type="Gene3D" id="3.40.190.10">
    <property type="entry name" value="Periplasmic binding protein-like II"/>
    <property type="match status" value="2"/>
</dbReference>
<sequence>MGIRIIWGIAALYGGLAVAAAQEVPLATGEWPPYVMQKSPERAIFTLLVEEAFRRAGLKPVYRYTSWPRAEAMVEQGLVFAAFPYAHNEERARRFDFSSPVLISRSVLFYYRSHQHVPQRFERFSDFAGRQIATPRGYWYEDLLRRHGAQISYTSDEQSAFRLLMLGRAEAVVQDELVGWYLIGNHFPAQRSRFATFDTPVSAREQPLHLLVSRQYPGAAALKARLDSVIDEVRQSGMPEKLIAKFRLRSSRPDEAEANPEVGPQP</sequence>
<dbReference type="Proteomes" id="UP001595791">
    <property type="component" value="Unassembled WGS sequence"/>
</dbReference>
<organism evidence="3 4">
    <name type="scientific">Chitinimonas lacunae</name>
    <dbReference type="NCBI Taxonomy" id="1963018"/>
    <lineage>
        <taxon>Bacteria</taxon>
        <taxon>Pseudomonadati</taxon>
        <taxon>Pseudomonadota</taxon>
        <taxon>Betaproteobacteria</taxon>
        <taxon>Neisseriales</taxon>
        <taxon>Chitinibacteraceae</taxon>
        <taxon>Chitinimonas</taxon>
    </lineage>
</organism>